<dbReference type="RefSeq" id="WP_135435291.1">
    <property type="nucleotide sequence ID" value="NZ_SRLA01000003.1"/>
</dbReference>
<sequence length="224" mass="23906">MLTRVSTVRLLLCAALLAPLAVTAQTREIYTNENFKTLAVSHKKLAVLPFAVKLDLRPNAVAKSGGPEGVARLEENEGLDVQSALHSYFLKRKAENDLTVDIQDPARTNALLKQNNLTPATMAALTPEQLATLLGVDGVMTGTFASSQPMSGGAAVAMTMLVGASGATNTGKLTLNIHDGKSGELLWKYDKSLSRGLGSDTNSIVTTIMRKASRQFPYSKEFGK</sequence>
<accession>A0A4Z0P775</accession>
<comment type="caution">
    <text evidence="2">The sequence shown here is derived from an EMBL/GenBank/DDBJ whole genome shotgun (WGS) entry which is preliminary data.</text>
</comment>
<keyword evidence="3" id="KW-1185">Reference proteome</keyword>
<evidence type="ECO:0000313" key="3">
    <source>
        <dbReference type="Proteomes" id="UP000298337"/>
    </source>
</evidence>
<reference evidence="2 3" key="1">
    <citation type="submission" date="2019-04" db="EMBL/GenBank/DDBJ databases">
        <authorList>
            <person name="Feng G."/>
            <person name="Zhang J."/>
            <person name="Zhu H."/>
        </authorList>
    </citation>
    <scope>NUCLEOTIDE SEQUENCE [LARGE SCALE GENOMIC DNA]</scope>
    <source>
        <strain evidence="2 3">92R-1</strain>
    </source>
</reference>
<feature type="chain" id="PRO_5021424507" description="DUF3313 domain-containing protein" evidence="1">
    <location>
        <begin position="25"/>
        <end position="224"/>
    </location>
</feature>
<organism evidence="2 3">
    <name type="scientific">Hymenobacter fodinae</name>
    <dbReference type="NCBI Taxonomy" id="2510796"/>
    <lineage>
        <taxon>Bacteria</taxon>
        <taxon>Pseudomonadati</taxon>
        <taxon>Bacteroidota</taxon>
        <taxon>Cytophagia</taxon>
        <taxon>Cytophagales</taxon>
        <taxon>Hymenobacteraceae</taxon>
        <taxon>Hymenobacter</taxon>
    </lineage>
</organism>
<gene>
    <name evidence="2" type="ORF">EU556_16930</name>
</gene>
<keyword evidence="1" id="KW-0732">Signal</keyword>
<dbReference type="Gene3D" id="3.40.50.10610">
    <property type="entry name" value="ABC-type transport auxiliary lipoprotein component"/>
    <property type="match status" value="1"/>
</dbReference>
<protein>
    <recommendedName>
        <fullName evidence="4">DUF3313 domain-containing protein</fullName>
    </recommendedName>
</protein>
<evidence type="ECO:0000256" key="1">
    <source>
        <dbReference type="SAM" id="SignalP"/>
    </source>
</evidence>
<dbReference type="Proteomes" id="UP000298337">
    <property type="component" value="Unassembled WGS sequence"/>
</dbReference>
<dbReference type="OrthoDB" id="669636at2"/>
<dbReference type="EMBL" id="SRLA01000003">
    <property type="protein sequence ID" value="TGE06518.1"/>
    <property type="molecule type" value="Genomic_DNA"/>
</dbReference>
<name>A0A4Z0P775_9BACT</name>
<dbReference type="AlphaFoldDB" id="A0A4Z0P775"/>
<proteinExistence type="predicted"/>
<feature type="signal peptide" evidence="1">
    <location>
        <begin position="1"/>
        <end position="24"/>
    </location>
</feature>
<evidence type="ECO:0008006" key="4">
    <source>
        <dbReference type="Google" id="ProtNLM"/>
    </source>
</evidence>
<evidence type="ECO:0000313" key="2">
    <source>
        <dbReference type="EMBL" id="TGE06518.1"/>
    </source>
</evidence>